<evidence type="ECO:0000256" key="4">
    <source>
        <dbReference type="PROSITE-ProRule" id="PRU00236"/>
    </source>
</evidence>
<keyword evidence="2 6" id="KW-0808">Transferase</keyword>
<feature type="binding site" evidence="4">
    <location>
        <position position="160"/>
    </location>
    <ligand>
        <name>Zn(2+)</name>
        <dbReference type="ChEBI" id="CHEBI:29105"/>
    </ligand>
</feature>
<evidence type="ECO:0000256" key="1">
    <source>
        <dbReference type="ARBA" id="ARBA00012928"/>
    </source>
</evidence>
<feature type="binding site" evidence="4">
    <location>
        <position position="163"/>
    </location>
    <ligand>
        <name>Zn(2+)</name>
        <dbReference type="ChEBI" id="CHEBI:29105"/>
    </ligand>
</feature>
<dbReference type="Pfam" id="PF02146">
    <property type="entry name" value="SIR2"/>
    <property type="match status" value="1"/>
</dbReference>
<keyword evidence="6" id="KW-0012">Acyltransferase</keyword>
<comment type="caution">
    <text evidence="6">The sequence shown here is derived from an EMBL/GenBank/DDBJ whole genome shotgun (WGS) entry which is preliminary data.</text>
</comment>
<dbReference type="EMBL" id="JAXAVX010000010">
    <property type="protein sequence ID" value="MDX8153076.1"/>
    <property type="molecule type" value="Genomic_DNA"/>
</dbReference>
<dbReference type="NCBIfam" id="NF001753">
    <property type="entry name" value="PRK00481.1-3"/>
    <property type="match status" value="1"/>
</dbReference>
<dbReference type="InterPro" id="IPR003000">
    <property type="entry name" value="Sirtuin"/>
</dbReference>
<keyword evidence="7" id="KW-1185">Reference proteome</keyword>
<sequence>MTGPASYDERHERLARLVHEAGSVVALTGAGISVPSGIPDFRTPQTGIWANVDPMEVAHVDVWRRDPQRFWAFYGHRFAVLGDVRPNDAHRTLAELERRGRLDAVLTQNIDLLHEKAGSRDVVELHGSIAGTHCPACGARASLEETLRRIEAAPDGVPRCAECGGVLKPDVVLFGDMLPVAALERAEQLAAGADVLLCIGSSLVVYPVAELPRTTLRHRGRVAIVTTSETPYDELAAARLDGDVVAELQGLLAALDALEAS</sequence>
<dbReference type="PANTHER" id="PTHR11085">
    <property type="entry name" value="NAD-DEPENDENT PROTEIN DEACYLASE SIRTUIN-5, MITOCHONDRIAL-RELATED"/>
    <property type="match status" value="1"/>
</dbReference>
<dbReference type="RefSeq" id="WP_319955228.1">
    <property type="nucleotide sequence ID" value="NZ_JAXAVX010000010.1"/>
</dbReference>
<keyword evidence="4" id="KW-0479">Metal-binding</keyword>
<feature type="domain" description="Deacetylase sirtuin-type" evidence="5">
    <location>
        <begin position="4"/>
        <end position="261"/>
    </location>
</feature>
<dbReference type="GO" id="GO:0034979">
    <property type="term" value="F:NAD-dependent protein lysine deacetylase activity"/>
    <property type="evidence" value="ECO:0007669"/>
    <property type="project" value="UniProtKB-EC"/>
</dbReference>
<proteinExistence type="predicted"/>
<dbReference type="InterPro" id="IPR026591">
    <property type="entry name" value="Sirtuin_cat_small_dom_sf"/>
</dbReference>
<dbReference type="InterPro" id="IPR029035">
    <property type="entry name" value="DHS-like_NAD/FAD-binding_dom"/>
</dbReference>
<reference evidence="6 7" key="1">
    <citation type="submission" date="2023-11" db="EMBL/GenBank/DDBJ databases">
        <authorList>
            <person name="Xu M."/>
            <person name="Jiang T."/>
        </authorList>
    </citation>
    <scope>NUCLEOTIDE SEQUENCE [LARGE SCALE GENOMIC DNA]</scope>
    <source>
        <strain evidence="6 7">SD</strain>
    </source>
</reference>
<evidence type="ECO:0000256" key="3">
    <source>
        <dbReference type="ARBA" id="ARBA00023027"/>
    </source>
</evidence>
<dbReference type="Proteomes" id="UP001277761">
    <property type="component" value="Unassembled WGS sequence"/>
</dbReference>
<dbReference type="Gene3D" id="3.30.1600.10">
    <property type="entry name" value="SIR2/SIRT2 'Small Domain"/>
    <property type="match status" value="1"/>
</dbReference>
<evidence type="ECO:0000313" key="7">
    <source>
        <dbReference type="Proteomes" id="UP001277761"/>
    </source>
</evidence>
<feature type="binding site" evidence="4">
    <location>
        <position position="137"/>
    </location>
    <ligand>
        <name>Zn(2+)</name>
        <dbReference type="ChEBI" id="CHEBI:29105"/>
    </ligand>
</feature>
<evidence type="ECO:0000256" key="2">
    <source>
        <dbReference type="ARBA" id="ARBA00022679"/>
    </source>
</evidence>
<accession>A0ABU4VQ77</accession>
<feature type="active site" description="Proton acceptor" evidence="4">
    <location>
        <position position="126"/>
    </location>
</feature>
<protein>
    <recommendedName>
        <fullName evidence="1">protein acetyllysine N-acetyltransferase</fullName>
        <ecNumber evidence="1">2.3.1.286</ecNumber>
    </recommendedName>
</protein>
<dbReference type="InterPro" id="IPR026590">
    <property type="entry name" value="Ssirtuin_cat_dom"/>
</dbReference>
<dbReference type="PROSITE" id="PS50305">
    <property type="entry name" value="SIRTUIN"/>
    <property type="match status" value="1"/>
</dbReference>
<keyword evidence="4" id="KW-0862">Zinc</keyword>
<organism evidence="6 7">
    <name type="scientific">Patulibacter brassicae</name>
    <dbReference type="NCBI Taxonomy" id="1705717"/>
    <lineage>
        <taxon>Bacteria</taxon>
        <taxon>Bacillati</taxon>
        <taxon>Actinomycetota</taxon>
        <taxon>Thermoleophilia</taxon>
        <taxon>Solirubrobacterales</taxon>
        <taxon>Patulibacteraceae</taxon>
        <taxon>Patulibacter</taxon>
    </lineage>
</organism>
<dbReference type="PANTHER" id="PTHR11085:SF4">
    <property type="entry name" value="NAD-DEPENDENT PROTEIN DEACYLASE"/>
    <property type="match status" value="1"/>
</dbReference>
<feature type="binding site" evidence="4">
    <location>
        <position position="134"/>
    </location>
    <ligand>
        <name>Zn(2+)</name>
        <dbReference type="ChEBI" id="CHEBI:29105"/>
    </ligand>
</feature>
<evidence type="ECO:0000259" key="5">
    <source>
        <dbReference type="PROSITE" id="PS50305"/>
    </source>
</evidence>
<dbReference type="InterPro" id="IPR050134">
    <property type="entry name" value="NAD-dep_sirtuin_deacylases"/>
</dbReference>
<evidence type="ECO:0000313" key="6">
    <source>
        <dbReference type="EMBL" id="MDX8153076.1"/>
    </source>
</evidence>
<gene>
    <name evidence="6" type="ORF">SK069_15865</name>
</gene>
<keyword evidence="3" id="KW-0520">NAD</keyword>
<dbReference type="EC" id="2.3.1.286" evidence="1"/>
<name>A0ABU4VQ77_9ACTN</name>
<dbReference type="Gene3D" id="3.40.50.1220">
    <property type="entry name" value="TPP-binding domain"/>
    <property type="match status" value="1"/>
</dbReference>
<dbReference type="SUPFAM" id="SSF52467">
    <property type="entry name" value="DHS-like NAD/FAD-binding domain"/>
    <property type="match status" value="1"/>
</dbReference>